<dbReference type="SUPFAM" id="SSF51905">
    <property type="entry name" value="FAD/NAD(P)-binding domain"/>
    <property type="match status" value="1"/>
</dbReference>
<organism evidence="4 5">
    <name type="scientific">Microdochium bolleyi</name>
    <dbReference type="NCBI Taxonomy" id="196109"/>
    <lineage>
        <taxon>Eukaryota</taxon>
        <taxon>Fungi</taxon>
        <taxon>Dikarya</taxon>
        <taxon>Ascomycota</taxon>
        <taxon>Pezizomycotina</taxon>
        <taxon>Sordariomycetes</taxon>
        <taxon>Xylariomycetidae</taxon>
        <taxon>Xylariales</taxon>
        <taxon>Microdochiaceae</taxon>
        <taxon>Microdochium</taxon>
    </lineage>
</organism>
<dbReference type="PANTHER" id="PTHR10742:SF382">
    <property type="entry name" value="AMINE OXIDASE DOMAIN-CONTAINING PROTEIN"/>
    <property type="match status" value="1"/>
</dbReference>
<sequence length="678" mass="74001">MKSTLPLAPLLLSSTISASALPSLPIKLETRAELDSRLANIHVTVREQVQGGLTYTYGPCTGVDKRHAHHTISRAAFSPEGASSRLVWVAPKDVPSGQCISAWDSTDKLVGRSSPQHFSDQLKRRKRSSPSSIEMNREDGFDTWGPWFDGVALLEAKALGDVDVAAAKSKTVGIAGAGMAGLMTWLVLQQSGFTNLTILEAGHKLGGRVKTEYLTGGPFDYSYQEMGPMRFPKEISLKNQTYNITDHQLVFQLADELNRINGHAANWSVDFIPWIQSNPNGLSYKNGFKLPGTGMPPTLAQIKADPSLGGVTRLVDPATQALEDQISAIVSNEDLMIAVAENMHKAHSEFLSAGLDGKGGDSWSEFGYMVHFLNATLNSTDVVGGGSSSFWGSIYDNVYFGASSWRTIDGGLSRLPAAFHPLVDSVTRMGTWVNGFSFDSTTRKVSLAIKNAPSQHFDYAVIAMPFSQVRKWRLPQWLPETIASAIKTLPMGGACKVALEYSTRFWEHLDNPIIGGCSTTTDIPGVGSICYPSGNINGSGPATILASYASGDWATRWLSVSEEEHVQYMIDAMAEIHGDVAREQYTGKYNRQCWFLDPLASGSWAEPDVGQHQLYLPEYFKTYNNVIFVGEQTSYTHAWIASALESGVRGAVQLLLELGLVDEAKAAVDKWMARWIEV</sequence>
<reference evidence="5" key="1">
    <citation type="submission" date="2016-02" db="EMBL/GenBank/DDBJ databases">
        <title>Draft genome sequence of Microdochium bolleyi, a fungal endophyte of beachgrass.</title>
        <authorList>
            <consortium name="DOE Joint Genome Institute"/>
            <person name="David A.S."/>
            <person name="May G."/>
            <person name="Haridas S."/>
            <person name="Lim J."/>
            <person name="Wang M."/>
            <person name="Labutti K."/>
            <person name="Lipzen A."/>
            <person name="Barry K."/>
            <person name="Grigoriev I.V."/>
        </authorList>
    </citation>
    <scope>NUCLEOTIDE SEQUENCE [LARGE SCALE GENOMIC DNA]</scope>
    <source>
        <strain evidence="5">J235TASD1</strain>
    </source>
</reference>
<name>A0A136INY5_9PEZI</name>
<gene>
    <name evidence="4" type="ORF">Micbo1qcDRAFT_34934</name>
</gene>
<proteinExistence type="predicted"/>
<feature type="region of interest" description="Disordered" evidence="1">
    <location>
        <begin position="111"/>
        <end position="137"/>
    </location>
</feature>
<dbReference type="Gene3D" id="3.90.660.10">
    <property type="match status" value="1"/>
</dbReference>
<feature type="signal peptide" evidence="2">
    <location>
        <begin position="1"/>
        <end position="20"/>
    </location>
</feature>
<protein>
    <submittedName>
        <fullName evidence="4">Flavin-containing amine oxidoreductase-domain containing protein</fullName>
    </submittedName>
</protein>
<evidence type="ECO:0000256" key="1">
    <source>
        <dbReference type="SAM" id="MobiDB-lite"/>
    </source>
</evidence>
<dbReference type="Proteomes" id="UP000070501">
    <property type="component" value="Unassembled WGS sequence"/>
</dbReference>
<dbReference type="InterPro" id="IPR002937">
    <property type="entry name" value="Amino_oxidase"/>
</dbReference>
<dbReference type="InParanoid" id="A0A136INY5"/>
<evidence type="ECO:0000313" key="4">
    <source>
        <dbReference type="EMBL" id="KXJ86598.1"/>
    </source>
</evidence>
<dbReference type="Gene3D" id="1.20.1440.240">
    <property type="match status" value="1"/>
</dbReference>
<dbReference type="InterPro" id="IPR036188">
    <property type="entry name" value="FAD/NAD-bd_sf"/>
</dbReference>
<keyword evidence="5" id="KW-1185">Reference proteome</keyword>
<dbReference type="Pfam" id="PF01593">
    <property type="entry name" value="Amino_oxidase"/>
    <property type="match status" value="1"/>
</dbReference>
<dbReference type="PANTHER" id="PTHR10742">
    <property type="entry name" value="FLAVIN MONOAMINE OXIDASE"/>
    <property type="match status" value="1"/>
</dbReference>
<dbReference type="InterPro" id="IPR050281">
    <property type="entry name" value="Flavin_monoamine_oxidase"/>
</dbReference>
<accession>A0A136INY5</accession>
<feature type="chain" id="PRO_5007292928" evidence="2">
    <location>
        <begin position="21"/>
        <end position="678"/>
    </location>
</feature>
<dbReference type="AlphaFoldDB" id="A0A136INY5"/>
<keyword evidence="2" id="KW-0732">Signal</keyword>
<dbReference type="EMBL" id="KQ964267">
    <property type="protein sequence ID" value="KXJ86598.1"/>
    <property type="molecule type" value="Genomic_DNA"/>
</dbReference>
<dbReference type="OrthoDB" id="7777654at2759"/>
<feature type="domain" description="Amine oxidase" evidence="3">
    <location>
        <begin position="179"/>
        <end position="655"/>
    </location>
</feature>
<dbReference type="GO" id="GO:0001716">
    <property type="term" value="F:L-amino-acid oxidase activity"/>
    <property type="evidence" value="ECO:0007669"/>
    <property type="project" value="TreeGrafter"/>
</dbReference>
<dbReference type="SUPFAM" id="SSF54373">
    <property type="entry name" value="FAD-linked reductases, C-terminal domain"/>
    <property type="match status" value="1"/>
</dbReference>
<evidence type="ECO:0000256" key="2">
    <source>
        <dbReference type="SAM" id="SignalP"/>
    </source>
</evidence>
<evidence type="ECO:0000259" key="3">
    <source>
        <dbReference type="Pfam" id="PF01593"/>
    </source>
</evidence>
<dbReference type="Gene3D" id="3.50.50.60">
    <property type="entry name" value="FAD/NAD(P)-binding domain"/>
    <property type="match status" value="1"/>
</dbReference>
<dbReference type="STRING" id="196109.A0A136INY5"/>
<evidence type="ECO:0000313" key="5">
    <source>
        <dbReference type="Proteomes" id="UP000070501"/>
    </source>
</evidence>
<dbReference type="GO" id="GO:0009063">
    <property type="term" value="P:amino acid catabolic process"/>
    <property type="evidence" value="ECO:0007669"/>
    <property type="project" value="TreeGrafter"/>
</dbReference>